<dbReference type="Gene3D" id="3.30.1460.10">
    <property type="match status" value="1"/>
</dbReference>
<dbReference type="InterPro" id="IPR012673">
    <property type="entry name" value="T3SS_SynN"/>
</dbReference>
<proteinExistence type="predicted"/>
<dbReference type="RefSeq" id="WP_304121198.1">
    <property type="nucleotide sequence ID" value="NZ_DYZA01000065.1"/>
</dbReference>
<gene>
    <name evidence="1" type="ORF">K8W16_03505</name>
</gene>
<dbReference type="AlphaFoldDB" id="A0A921DR49"/>
<accession>A0A921DR49</accession>
<dbReference type="GO" id="GO:0009306">
    <property type="term" value="P:protein secretion"/>
    <property type="evidence" value="ECO:0007669"/>
    <property type="project" value="InterPro"/>
</dbReference>
<comment type="caution">
    <text evidence="1">The sequence shown here is derived from an EMBL/GenBank/DDBJ whole genome shotgun (WGS) entry which is preliminary data.</text>
</comment>
<name>A0A921DR49_9BACT</name>
<dbReference type="Pfam" id="PF21665">
    <property type="entry name" value="Type_III_SycN"/>
    <property type="match status" value="1"/>
</dbReference>
<dbReference type="SUPFAM" id="SSF69635">
    <property type="entry name" value="Type III secretory system chaperone-like"/>
    <property type="match status" value="1"/>
</dbReference>
<organism evidence="1 2">
    <name type="scientific">Mailhella massiliensis</name>
    <dbReference type="NCBI Taxonomy" id="1903261"/>
    <lineage>
        <taxon>Bacteria</taxon>
        <taxon>Pseudomonadati</taxon>
        <taxon>Thermodesulfobacteriota</taxon>
        <taxon>Desulfovibrionia</taxon>
        <taxon>Desulfovibrionales</taxon>
        <taxon>Desulfovibrionaceae</taxon>
        <taxon>Mailhella</taxon>
    </lineage>
</organism>
<sequence length="121" mass="13350">MLEHEIEAFGRRIGLESLSFSPEGLVRLDIANIGSFYLEKAEDNGRGEILAYLSAPLPEHDTAAVRRLLALCDYRRGLPMPLAAGFFSGRGMLLTRMEEEKVTAASLENALRFLADLMHGA</sequence>
<reference evidence="1" key="2">
    <citation type="submission" date="2021-09" db="EMBL/GenBank/DDBJ databases">
        <authorList>
            <person name="Gilroy R."/>
        </authorList>
    </citation>
    <scope>NUCLEOTIDE SEQUENCE</scope>
    <source>
        <strain evidence="1">ChiGjej2B2-19336</strain>
    </source>
</reference>
<dbReference type="EMBL" id="DYZA01000065">
    <property type="protein sequence ID" value="HJD96696.1"/>
    <property type="molecule type" value="Genomic_DNA"/>
</dbReference>
<dbReference type="Proteomes" id="UP000698963">
    <property type="component" value="Unassembled WGS sequence"/>
</dbReference>
<reference evidence="1" key="1">
    <citation type="journal article" date="2021" name="PeerJ">
        <title>Extensive microbial diversity within the chicken gut microbiome revealed by metagenomics and culture.</title>
        <authorList>
            <person name="Gilroy R."/>
            <person name="Ravi A."/>
            <person name="Getino M."/>
            <person name="Pursley I."/>
            <person name="Horton D.L."/>
            <person name="Alikhan N.F."/>
            <person name="Baker D."/>
            <person name="Gharbi K."/>
            <person name="Hall N."/>
            <person name="Watson M."/>
            <person name="Adriaenssens E.M."/>
            <person name="Foster-Nyarko E."/>
            <person name="Jarju S."/>
            <person name="Secka A."/>
            <person name="Antonio M."/>
            <person name="Oren A."/>
            <person name="Chaudhuri R.R."/>
            <person name="La Ragione R."/>
            <person name="Hildebrand F."/>
            <person name="Pallen M.J."/>
        </authorList>
    </citation>
    <scope>NUCLEOTIDE SEQUENCE</scope>
    <source>
        <strain evidence="1">ChiGjej2B2-19336</strain>
    </source>
</reference>
<protein>
    <submittedName>
        <fullName evidence="1">CesT family type III secretion system chaperone</fullName>
    </submittedName>
</protein>
<evidence type="ECO:0000313" key="2">
    <source>
        <dbReference type="Proteomes" id="UP000698963"/>
    </source>
</evidence>
<evidence type="ECO:0000313" key="1">
    <source>
        <dbReference type="EMBL" id="HJD96696.1"/>
    </source>
</evidence>